<keyword evidence="2" id="KW-0732">Signal</keyword>
<gene>
    <name evidence="3" type="ORF">FY036_09755</name>
</gene>
<accession>A0A5D4GWM7</accession>
<dbReference type="AlphaFoldDB" id="A0A5D4GWM7"/>
<evidence type="ECO:0000256" key="1">
    <source>
        <dbReference type="SAM" id="MobiDB-lite"/>
    </source>
</evidence>
<protein>
    <recommendedName>
        <fullName evidence="5">Fibronectin attachment protein</fullName>
    </recommendedName>
</protein>
<dbReference type="Proteomes" id="UP000323258">
    <property type="component" value="Unassembled WGS sequence"/>
</dbReference>
<comment type="caution">
    <text evidence="3">The sequence shown here is derived from an EMBL/GenBank/DDBJ whole genome shotgun (WGS) entry which is preliminary data.</text>
</comment>
<keyword evidence="4" id="KW-1185">Reference proteome</keyword>
<reference evidence="3 4" key="1">
    <citation type="submission" date="2019-08" db="EMBL/GenBank/DDBJ databases">
        <authorList>
            <person name="Seo Y.L."/>
        </authorList>
    </citation>
    <scope>NUCLEOTIDE SEQUENCE [LARGE SCALE GENOMIC DNA]</scope>
    <source>
        <strain evidence="3 4">MaA-C15</strain>
    </source>
</reference>
<evidence type="ECO:0000313" key="4">
    <source>
        <dbReference type="Proteomes" id="UP000323258"/>
    </source>
</evidence>
<dbReference type="OrthoDB" id="9809589at2"/>
<dbReference type="RefSeq" id="WP_148914541.1">
    <property type="nucleotide sequence ID" value="NZ_VSZS01000061.1"/>
</dbReference>
<sequence length="261" mass="28153">MTACLDLYRKSNAVRLGAAAGLYALMSAPWASPALALSEIPREDVPISEEESGGSGEIQRETLPPVEGTEAAPSPGGTPVPLPDPVVIPRDPSSATDPADATEDAAPEVIYDVEQLPEPVRRMRALIMEACLTGDIEQLRPLISGGDDGTQLSLGSISGDPVEFLRGLSGDDEGQEILAILYEVLAAGFVHLDENGETGEMYVWPYFFAVPLEQLDSRQRVELFKLVTAGDYEDMKNYGAYIFYRAGISPEGRWLFFVAGD</sequence>
<evidence type="ECO:0008006" key="5">
    <source>
        <dbReference type="Google" id="ProtNLM"/>
    </source>
</evidence>
<feature type="compositionally biased region" description="Pro residues" evidence="1">
    <location>
        <begin position="76"/>
        <end position="86"/>
    </location>
</feature>
<organism evidence="3 4">
    <name type="scientific">Neoaquamicrobium microcysteis</name>
    <dbReference type="NCBI Taxonomy" id="2682781"/>
    <lineage>
        <taxon>Bacteria</taxon>
        <taxon>Pseudomonadati</taxon>
        <taxon>Pseudomonadota</taxon>
        <taxon>Alphaproteobacteria</taxon>
        <taxon>Hyphomicrobiales</taxon>
        <taxon>Phyllobacteriaceae</taxon>
        <taxon>Neoaquamicrobium</taxon>
    </lineage>
</organism>
<dbReference type="EMBL" id="VSZS01000061">
    <property type="protein sequence ID" value="TYR32778.1"/>
    <property type="molecule type" value="Genomic_DNA"/>
</dbReference>
<feature type="region of interest" description="Disordered" evidence="1">
    <location>
        <begin position="44"/>
        <end position="106"/>
    </location>
</feature>
<feature type="signal peptide" evidence="2">
    <location>
        <begin position="1"/>
        <end position="36"/>
    </location>
</feature>
<reference evidence="3 4" key="2">
    <citation type="submission" date="2019-09" db="EMBL/GenBank/DDBJ databases">
        <title>Mesorhizobium sp. MaA-C15 isolated from Microcystis aeruginosa.</title>
        <authorList>
            <person name="Jeong S.E."/>
            <person name="Jin H.M."/>
            <person name="Jeon C.O."/>
        </authorList>
    </citation>
    <scope>NUCLEOTIDE SEQUENCE [LARGE SCALE GENOMIC DNA]</scope>
    <source>
        <strain evidence="3 4">MaA-C15</strain>
    </source>
</reference>
<evidence type="ECO:0000313" key="3">
    <source>
        <dbReference type="EMBL" id="TYR32778.1"/>
    </source>
</evidence>
<feature type="chain" id="PRO_5022880279" description="Fibronectin attachment protein" evidence="2">
    <location>
        <begin position="37"/>
        <end position="261"/>
    </location>
</feature>
<proteinExistence type="predicted"/>
<evidence type="ECO:0000256" key="2">
    <source>
        <dbReference type="SAM" id="SignalP"/>
    </source>
</evidence>
<name>A0A5D4GWM7_9HYPH</name>